<dbReference type="Pfam" id="PF03221">
    <property type="entry name" value="HTH_Tnp_Tc5"/>
    <property type="match status" value="1"/>
</dbReference>
<keyword evidence="8" id="KW-1267">Proteomics identification</keyword>
<sequence>MSENSTPNLRRSNRTMVPTTPFTIENTPVGRGNSGARSHKEPSAKRKKPTSTPTVRCGTVPQEPSTSAATVTQKPAGSTMATANITETRRIDISSCSDRPLIPCTASGVPLTTFSNKSLDSILNQDSEIVGGISQKDLNELRNRGPNMTVKQLLAKNFKNYKVRQSLTSELATEFVNRTLSENDVPMGALIMPPMEDVQESIVKESKTYNYAAASGGSLPFSNPHSEGILIRSPAIKGPHTLRDVLDSLGSVGTPAANQTLKDVLGSFNSQQPIDPTPSKTLKDVLGSLDLDNDYDLKLKMEGLDHDLKVESPTDAELGLDEFANQILSSKYKGTSLDTDHTAYPGNHLPWPVLWKNPVPKYIQGEIYCYVDGCTYSPMSEIIKSGKFMVPLDHPVEFIFKDRPILVTMEELLTANGINMSKAQHYRMLQGLLQKSGVHIRADYAERLHEFQALMDGLEIEDKPRPALKLSSDKLPLMCIYPDIYMNALGRRIHGAVIVDSSGDNYPLPNKSYETTVYSESLPFESRRQILIIYDAEIPILEISRRFSCTVRSVQETIGTRTLITRHQIAEFLLENPESPDSPDITTAPSKNSTIGDMMRPKSKIRRTHYVDLNKMVWRHFKDCQAAGIQINGKQLKDQAMRYAKDMGLESFRGSEGWLDAFKRRHRIDLKSMTGYPVCYENDMYEEVDKECRELDMESHMLHQQPPSFFPQSAPDEFAASFFSSLSGFPQQMVVQEPPTTSSSNHLQNMINSMMTPPVVDSRMMPSTSSAGASGASASSQEPDGGGDTIFNVMRSCQIKVADKEVSHALDTLRTYILEHDPAAMSLLVPLQERLATTSSGAIGRDMPSTSSSS</sequence>
<dbReference type="OrthoDB" id="5875523at2759"/>
<proteinExistence type="evidence at protein level"/>
<dbReference type="SMR" id="A0A8D9N0J4"/>
<dbReference type="AGR" id="WB:WBGene00021808"/>
<reference evidence="5 6" key="1">
    <citation type="journal article" date="1998" name="Science">
        <title>Genome sequence of the nematode C. elegans: a platform for investigating biology.</title>
        <authorList>
            <consortium name="The C. elegans sequencing consortium"/>
            <person name="Sulson J.E."/>
            <person name="Waterston R."/>
        </authorList>
    </citation>
    <scope>NUCLEOTIDE SEQUENCE [LARGE SCALE GENOMIC DNA]</scope>
    <source>
        <strain evidence="5 6">Bristol N2</strain>
    </source>
</reference>
<evidence type="ECO:0000259" key="4">
    <source>
        <dbReference type="PROSITE" id="PS51253"/>
    </source>
</evidence>
<dbReference type="InterPro" id="IPR050863">
    <property type="entry name" value="CenT-Element_Derived"/>
</dbReference>
<feature type="compositionally biased region" description="Polar residues" evidence="3">
    <location>
        <begin position="584"/>
        <end position="595"/>
    </location>
</feature>
<feature type="compositionally biased region" description="Low complexity" evidence="3">
    <location>
        <begin position="769"/>
        <end position="780"/>
    </location>
</feature>
<comment type="subcellular location">
    <subcellularLocation>
        <location evidence="1">Nucleus</location>
    </subcellularLocation>
</comment>
<dbReference type="InterPro" id="IPR006600">
    <property type="entry name" value="HTH_CenpB_DNA-bd_dom"/>
</dbReference>
<keyword evidence="2" id="KW-0238">DNA-binding</keyword>
<dbReference type="Proteomes" id="UP000001940">
    <property type="component" value="Chromosome III"/>
</dbReference>
<feature type="region of interest" description="Disordered" evidence="3">
    <location>
        <begin position="757"/>
        <end position="789"/>
    </location>
</feature>
<dbReference type="FunCoup" id="A0A8D9N0J4">
    <property type="interactions" value="1395"/>
</dbReference>
<evidence type="ECO:0000313" key="5">
    <source>
        <dbReference type="EMBL" id="CCD73807.2"/>
    </source>
</evidence>
<name>A0A8D9N0J4_CAEEL</name>
<feature type="region of interest" description="Disordered" evidence="3">
    <location>
        <begin position="576"/>
        <end position="598"/>
    </location>
</feature>
<evidence type="ECO:0000256" key="3">
    <source>
        <dbReference type="SAM" id="MobiDB-lite"/>
    </source>
</evidence>
<evidence type="ECO:0000256" key="1">
    <source>
        <dbReference type="ARBA" id="ARBA00004123"/>
    </source>
</evidence>
<dbReference type="GO" id="GO:0005634">
    <property type="term" value="C:nucleus"/>
    <property type="evidence" value="ECO:0007669"/>
    <property type="project" value="UniProtKB-SubCell"/>
</dbReference>
<protein>
    <submittedName>
        <fullName evidence="5">HTH CENPB-type domain-containing protein</fullName>
    </submittedName>
</protein>
<dbReference type="PROSITE" id="PS51253">
    <property type="entry name" value="HTH_CENPB"/>
    <property type="match status" value="1"/>
</dbReference>
<dbReference type="Gene3D" id="1.10.10.60">
    <property type="entry name" value="Homeodomain-like"/>
    <property type="match status" value="1"/>
</dbReference>
<dbReference type="PANTHER" id="PTHR19303">
    <property type="entry name" value="TRANSPOSON"/>
    <property type="match status" value="1"/>
</dbReference>
<dbReference type="GO" id="GO:0003677">
    <property type="term" value="F:DNA binding"/>
    <property type="evidence" value="ECO:0007669"/>
    <property type="project" value="UniProtKB-KW"/>
</dbReference>
<evidence type="ECO:0000313" key="7">
    <source>
        <dbReference type="WormBase" id="Y53G8AM.8a"/>
    </source>
</evidence>
<gene>
    <name evidence="5" type="ORF">CELE_Y53G8AM.8</name>
    <name evidence="5 7" type="ORF">Y53G8AM.8</name>
</gene>
<feature type="region of interest" description="Disordered" evidence="3">
    <location>
        <begin position="1"/>
        <end position="78"/>
    </location>
</feature>
<dbReference type="InterPro" id="IPR009057">
    <property type="entry name" value="Homeodomain-like_sf"/>
</dbReference>
<organism evidence="5 6">
    <name type="scientific">Caenorhabditis elegans</name>
    <dbReference type="NCBI Taxonomy" id="6239"/>
    <lineage>
        <taxon>Eukaryota</taxon>
        <taxon>Metazoa</taxon>
        <taxon>Ecdysozoa</taxon>
        <taxon>Nematoda</taxon>
        <taxon>Chromadorea</taxon>
        <taxon>Rhabditida</taxon>
        <taxon>Rhabditina</taxon>
        <taxon>Rhabditomorpha</taxon>
        <taxon>Rhabditoidea</taxon>
        <taxon>Rhabditidae</taxon>
        <taxon>Peloderinae</taxon>
        <taxon>Caenorhabditis</taxon>
    </lineage>
</organism>
<keyword evidence="6" id="KW-1185">Reference proteome</keyword>
<dbReference type="CTD" id="175430"/>
<feature type="compositionally biased region" description="Polar residues" evidence="3">
    <location>
        <begin position="1"/>
        <end position="26"/>
    </location>
</feature>
<dbReference type="WormBase" id="Y53G8AM.8a">
    <property type="protein sequence ID" value="CE54280"/>
    <property type="gene ID" value="WBGene00021808"/>
</dbReference>
<dbReference type="SUPFAM" id="SSF46689">
    <property type="entry name" value="Homeodomain-like"/>
    <property type="match status" value="1"/>
</dbReference>
<feature type="domain" description="HTH CENPB-type" evidence="4">
    <location>
        <begin position="601"/>
        <end position="672"/>
    </location>
</feature>
<dbReference type="GeneID" id="175430"/>
<dbReference type="SMART" id="SM00674">
    <property type="entry name" value="CENPB"/>
    <property type="match status" value="1"/>
</dbReference>
<evidence type="ECO:0000313" key="6">
    <source>
        <dbReference type="Proteomes" id="UP000001940"/>
    </source>
</evidence>
<feature type="compositionally biased region" description="Polar residues" evidence="3">
    <location>
        <begin position="62"/>
        <end position="78"/>
    </location>
</feature>
<dbReference type="EMBL" id="BX284603">
    <property type="protein sequence ID" value="CCD73807.2"/>
    <property type="molecule type" value="Genomic_DNA"/>
</dbReference>
<evidence type="ECO:0000256" key="2">
    <source>
        <dbReference type="ARBA" id="ARBA00023125"/>
    </source>
</evidence>
<dbReference type="AlphaFoldDB" id="A0A8D9N0J4"/>
<evidence type="ECO:0007829" key="8">
    <source>
        <dbReference type="PeptideAtlas" id="A0A8D9N0J4"/>
    </source>
</evidence>
<dbReference type="PANTHER" id="PTHR19303:SF71">
    <property type="entry name" value="ZINC FINGER PHD-TYPE DOMAIN-CONTAINING PROTEIN"/>
    <property type="match status" value="1"/>
</dbReference>
<dbReference type="InParanoid" id="A0A8D9N0J4"/>
<accession>A0A8D9N0J4</accession>